<evidence type="ECO:0000256" key="2">
    <source>
        <dbReference type="SAM" id="MobiDB-lite"/>
    </source>
</evidence>
<accession>A0A3N4LV14</accession>
<dbReference type="GO" id="GO:0009074">
    <property type="term" value="P:aromatic amino acid family catabolic process"/>
    <property type="evidence" value="ECO:0007669"/>
    <property type="project" value="TreeGrafter"/>
</dbReference>
<dbReference type="GO" id="GO:0005634">
    <property type="term" value="C:nucleus"/>
    <property type="evidence" value="ECO:0007669"/>
    <property type="project" value="TreeGrafter"/>
</dbReference>
<feature type="non-terminal residue" evidence="4">
    <location>
        <position position="905"/>
    </location>
</feature>
<feature type="region of interest" description="Disordered" evidence="2">
    <location>
        <begin position="160"/>
        <end position="242"/>
    </location>
</feature>
<dbReference type="FunCoup" id="A0A3N4LV14">
    <property type="interactions" value="271"/>
</dbReference>
<dbReference type="InterPro" id="IPR001138">
    <property type="entry name" value="Zn2Cys6_DnaBD"/>
</dbReference>
<dbReference type="Proteomes" id="UP000267821">
    <property type="component" value="Unassembled WGS sequence"/>
</dbReference>
<reference evidence="4 5" key="1">
    <citation type="journal article" date="2018" name="Nat. Ecol. Evol.">
        <title>Pezizomycetes genomes reveal the molecular basis of ectomycorrhizal truffle lifestyle.</title>
        <authorList>
            <person name="Murat C."/>
            <person name="Payen T."/>
            <person name="Noel B."/>
            <person name="Kuo A."/>
            <person name="Morin E."/>
            <person name="Chen J."/>
            <person name="Kohler A."/>
            <person name="Krizsan K."/>
            <person name="Balestrini R."/>
            <person name="Da Silva C."/>
            <person name="Montanini B."/>
            <person name="Hainaut M."/>
            <person name="Levati E."/>
            <person name="Barry K.W."/>
            <person name="Belfiori B."/>
            <person name="Cichocki N."/>
            <person name="Clum A."/>
            <person name="Dockter R.B."/>
            <person name="Fauchery L."/>
            <person name="Guy J."/>
            <person name="Iotti M."/>
            <person name="Le Tacon F."/>
            <person name="Lindquist E.A."/>
            <person name="Lipzen A."/>
            <person name="Malagnac F."/>
            <person name="Mello A."/>
            <person name="Molinier V."/>
            <person name="Miyauchi S."/>
            <person name="Poulain J."/>
            <person name="Riccioni C."/>
            <person name="Rubini A."/>
            <person name="Sitrit Y."/>
            <person name="Splivallo R."/>
            <person name="Traeger S."/>
            <person name="Wang M."/>
            <person name="Zifcakova L."/>
            <person name="Wipf D."/>
            <person name="Zambonelli A."/>
            <person name="Paolocci F."/>
            <person name="Nowrousian M."/>
            <person name="Ottonello S."/>
            <person name="Baldrian P."/>
            <person name="Spatafora J.W."/>
            <person name="Henrissat B."/>
            <person name="Nagy L.G."/>
            <person name="Aury J.M."/>
            <person name="Wincker P."/>
            <person name="Grigoriev I.V."/>
            <person name="Bonfante P."/>
            <person name="Martin F.M."/>
        </authorList>
    </citation>
    <scope>NUCLEOTIDE SEQUENCE [LARGE SCALE GENOMIC DNA]</scope>
    <source>
        <strain evidence="4 5">ATCC MYA-4762</strain>
    </source>
</reference>
<evidence type="ECO:0000256" key="1">
    <source>
        <dbReference type="ARBA" id="ARBA00023242"/>
    </source>
</evidence>
<dbReference type="OrthoDB" id="2262349at2759"/>
<dbReference type="PROSITE" id="PS50048">
    <property type="entry name" value="ZN2_CY6_FUNGAL_2"/>
    <property type="match status" value="1"/>
</dbReference>
<dbReference type="AlphaFoldDB" id="A0A3N4LV14"/>
<dbReference type="GO" id="GO:0000981">
    <property type="term" value="F:DNA-binding transcription factor activity, RNA polymerase II-specific"/>
    <property type="evidence" value="ECO:0007669"/>
    <property type="project" value="InterPro"/>
</dbReference>
<dbReference type="Gene3D" id="4.10.240.10">
    <property type="entry name" value="Zn(2)-C6 fungal-type DNA-binding domain"/>
    <property type="match status" value="1"/>
</dbReference>
<proteinExistence type="predicted"/>
<dbReference type="InterPro" id="IPR052780">
    <property type="entry name" value="AAA_Catabolism_Regulators"/>
</dbReference>
<evidence type="ECO:0000259" key="3">
    <source>
        <dbReference type="PROSITE" id="PS50048"/>
    </source>
</evidence>
<sequence length="905" mass="98679">PPQIHKRTYQACIPCRQRKVRCDLGSVEAPHSPPCVRCRRESKDCFFSATRRKARTNSATVIPRGGAKVVGLGRGGGAGGVAKREYGGEVAPYDEEGESVSTGSFLSRGGMRKKQKVEMPGDDDDEEEEDGFGVVSRERLLQGEVYNSHDALHLLFEAAGRGASGPSSPKPKSESGDNEDHEDAEEEDDGEDEDGDEDHFMSDAQQGLQHPPAQPATAKNRASFPQKSAALEKSSIHGGDDRDGMQAALKAWGKSRFVKSGWFTAKEAIGYVDYFFAHHHPLSPLLTTSYAQHSTHPALLQHEPFLATTLLAIASRYVNLPGPGGHSRSYAIHDMLWRELRRGLESVIWGGGGGGPPSRGGSAGLGNAQGKGLRTLGTVEALMVLTEWHVRNLHFPVGGEGGWGAFDGVFGNENDDDDGRRARERHRGVVEGLGDRIENILEPAWRSDRMSWMLLGNALTLSYELGVFDDLDEPISSVSTPQSVTTPSSSSHPVPQSYQQHSLVAPATAYRLRCRKIQKLLVVYVTQLASRLGWASMIPKNITDSLGYKGQYAGTAMGTSPKTTIVPLNGSGIPIIPRTPTDLQDTVFQCWVDLTMLMKYCGEQCFPSRVGTRDLMRSGKYVSVLENLRPILRGWKEGFEQFGFPKPIHNILTLEYEHVRMYINSLALQAIIDRCTTAGVPSPQQQQRQQQGTDLTFITEVVDASRCVLQTVIERMAPTGELKHAPVRIYLRILSAAMFLLKTFALGAKEDDILVSLELMDQIVEVLRRESCDDVHLGLRFGELLETLTRRVRLRFVRMQGGSRGDNNLNNKLIPTSSLMLPPPHPPGGNCAATLFPAYFPSDPSSAESSAYFNSAGFEDWLALPIDPIMGGGGGGGSSVTQTQMGVDVGGFDLLELLLSTEGGG</sequence>
<dbReference type="Pfam" id="PF00172">
    <property type="entry name" value="Zn_clus"/>
    <property type="match status" value="1"/>
</dbReference>
<dbReference type="PANTHER" id="PTHR31644">
    <property type="entry name" value="TRANSCRIPTIONAL ACTIVATOR ARO80-RELATED"/>
    <property type="match status" value="1"/>
</dbReference>
<dbReference type="SUPFAM" id="SSF57701">
    <property type="entry name" value="Zn2/Cys6 DNA-binding domain"/>
    <property type="match status" value="1"/>
</dbReference>
<dbReference type="SMART" id="SM00066">
    <property type="entry name" value="GAL4"/>
    <property type="match status" value="1"/>
</dbReference>
<dbReference type="InterPro" id="IPR036864">
    <property type="entry name" value="Zn2-C6_fun-type_DNA-bd_sf"/>
</dbReference>
<dbReference type="PROSITE" id="PS00463">
    <property type="entry name" value="ZN2_CY6_FUNGAL_1"/>
    <property type="match status" value="1"/>
</dbReference>
<name>A0A3N4LV14_9PEZI</name>
<evidence type="ECO:0000313" key="5">
    <source>
        <dbReference type="Proteomes" id="UP000267821"/>
    </source>
</evidence>
<dbReference type="GO" id="GO:0008270">
    <property type="term" value="F:zinc ion binding"/>
    <property type="evidence" value="ECO:0007669"/>
    <property type="project" value="InterPro"/>
</dbReference>
<dbReference type="EMBL" id="ML121541">
    <property type="protein sequence ID" value="RPB24481.1"/>
    <property type="molecule type" value="Genomic_DNA"/>
</dbReference>
<feature type="compositionally biased region" description="Acidic residues" evidence="2">
    <location>
        <begin position="120"/>
        <end position="131"/>
    </location>
</feature>
<dbReference type="InParanoid" id="A0A3N4LV14"/>
<protein>
    <recommendedName>
        <fullName evidence="3">Zn(2)-C6 fungal-type domain-containing protein</fullName>
    </recommendedName>
</protein>
<organism evidence="4 5">
    <name type="scientific">Terfezia boudieri ATCC MYA-4762</name>
    <dbReference type="NCBI Taxonomy" id="1051890"/>
    <lineage>
        <taxon>Eukaryota</taxon>
        <taxon>Fungi</taxon>
        <taxon>Dikarya</taxon>
        <taxon>Ascomycota</taxon>
        <taxon>Pezizomycotina</taxon>
        <taxon>Pezizomycetes</taxon>
        <taxon>Pezizales</taxon>
        <taxon>Pezizaceae</taxon>
        <taxon>Terfezia</taxon>
    </lineage>
</organism>
<keyword evidence="1" id="KW-0539">Nucleus</keyword>
<dbReference type="STRING" id="1051890.A0A3N4LV14"/>
<dbReference type="PANTHER" id="PTHR31644:SF2">
    <property type="entry name" value="TRANSCRIPTIONAL ACTIVATOR ARO80-RELATED"/>
    <property type="match status" value="1"/>
</dbReference>
<dbReference type="CDD" id="cd00067">
    <property type="entry name" value="GAL4"/>
    <property type="match status" value="1"/>
</dbReference>
<feature type="domain" description="Zn(2)-C6 fungal-type" evidence="3">
    <location>
        <begin position="11"/>
        <end position="47"/>
    </location>
</feature>
<feature type="compositionally biased region" description="Acidic residues" evidence="2">
    <location>
        <begin position="176"/>
        <end position="197"/>
    </location>
</feature>
<dbReference type="GO" id="GO:0045944">
    <property type="term" value="P:positive regulation of transcription by RNA polymerase II"/>
    <property type="evidence" value="ECO:0007669"/>
    <property type="project" value="TreeGrafter"/>
</dbReference>
<feature type="region of interest" description="Disordered" evidence="2">
    <location>
        <begin position="93"/>
        <end position="134"/>
    </location>
</feature>
<evidence type="ECO:0000313" key="4">
    <source>
        <dbReference type="EMBL" id="RPB24481.1"/>
    </source>
</evidence>
<keyword evidence="5" id="KW-1185">Reference proteome</keyword>
<gene>
    <name evidence="4" type="ORF">L211DRAFT_759801</name>
</gene>
<feature type="region of interest" description="Disordered" evidence="2">
    <location>
        <begin position="477"/>
        <end position="496"/>
    </location>
</feature>
<feature type="non-terminal residue" evidence="4">
    <location>
        <position position="1"/>
    </location>
</feature>